<dbReference type="Pfam" id="PF01120">
    <property type="entry name" value="Alpha_L_fucos"/>
    <property type="match status" value="1"/>
</dbReference>
<gene>
    <name evidence="10" type="ORF">H8S67_01655</name>
</gene>
<feature type="signal peptide" evidence="7">
    <location>
        <begin position="1"/>
        <end position="19"/>
    </location>
</feature>
<evidence type="ECO:0000313" key="11">
    <source>
        <dbReference type="Proteomes" id="UP000600600"/>
    </source>
</evidence>
<comment type="similarity">
    <text evidence="2">Belongs to the glycosyl hydrolase 29 family.</text>
</comment>
<feature type="chain" id="PRO_5047287793" description="alpha-L-fucosidase" evidence="7">
    <location>
        <begin position="20"/>
        <end position="477"/>
    </location>
</feature>
<name>A0ABR7C6F3_9BACE</name>
<evidence type="ECO:0000256" key="1">
    <source>
        <dbReference type="ARBA" id="ARBA00004071"/>
    </source>
</evidence>
<dbReference type="InterPro" id="IPR013780">
    <property type="entry name" value="Glyco_hydro_b"/>
</dbReference>
<evidence type="ECO:0000313" key="10">
    <source>
        <dbReference type="EMBL" id="MBC5603382.1"/>
    </source>
</evidence>
<evidence type="ECO:0000259" key="8">
    <source>
        <dbReference type="Pfam" id="PF01120"/>
    </source>
</evidence>
<dbReference type="SUPFAM" id="SSF51445">
    <property type="entry name" value="(Trans)glycosidases"/>
    <property type="match status" value="1"/>
</dbReference>
<dbReference type="InterPro" id="IPR017853">
    <property type="entry name" value="GH"/>
</dbReference>
<evidence type="ECO:0000256" key="4">
    <source>
        <dbReference type="ARBA" id="ARBA00022729"/>
    </source>
</evidence>
<dbReference type="EC" id="3.2.1.51" evidence="3"/>
<dbReference type="PANTHER" id="PTHR10030:SF37">
    <property type="entry name" value="ALPHA-L-FUCOSIDASE-RELATED"/>
    <property type="match status" value="1"/>
</dbReference>
<reference evidence="10 11" key="1">
    <citation type="submission" date="2020-08" db="EMBL/GenBank/DDBJ databases">
        <title>Genome public.</title>
        <authorList>
            <person name="Liu C."/>
            <person name="Sun Q."/>
        </authorList>
    </citation>
    <scope>NUCLEOTIDE SEQUENCE [LARGE SCALE GENOMIC DNA]</scope>
    <source>
        <strain evidence="10 11">M27</strain>
    </source>
</reference>
<dbReference type="PIRSF" id="PIRSF001092">
    <property type="entry name" value="Alpha-L-fucosidase"/>
    <property type="match status" value="1"/>
</dbReference>
<dbReference type="Proteomes" id="UP000600600">
    <property type="component" value="Unassembled WGS sequence"/>
</dbReference>
<dbReference type="InterPro" id="IPR016286">
    <property type="entry name" value="FUC_metazoa-typ"/>
</dbReference>
<evidence type="ECO:0000256" key="3">
    <source>
        <dbReference type="ARBA" id="ARBA00012662"/>
    </source>
</evidence>
<comment type="function">
    <text evidence="1">Alpha-L-fucosidase is responsible for hydrolyzing the alpha-1,6-linked fucose joined to the reducing-end N-acetylglucosamine of the carbohydrate moieties of glycoproteins.</text>
</comment>
<evidence type="ECO:0000256" key="2">
    <source>
        <dbReference type="ARBA" id="ARBA00007951"/>
    </source>
</evidence>
<evidence type="ECO:0000256" key="7">
    <source>
        <dbReference type="SAM" id="SignalP"/>
    </source>
</evidence>
<evidence type="ECO:0000256" key="5">
    <source>
        <dbReference type="ARBA" id="ARBA00022801"/>
    </source>
</evidence>
<dbReference type="Gene3D" id="2.60.40.1180">
    <property type="entry name" value="Golgi alpha-mannosidase II"/>
    <property type="match status" value="1"/>
</dbReference>
<accession>A0ABR7C6F3</accession>
<keyword evidence="6" id="KW-0326">Glycosidase</keyword>
<feature type="domain" description="Glycoside hydrolase family 29 N-terminal" evidence="8">
    <location>
        <begin position="20"/>
        <end position="365"/>
    </location>
</feature>
<dbReference type="RefSeq" id="WP_186966185.1">
    <property type="nucleotide sequence ID" value="NZ_JACOOE010000001.1"/>
</dbReference>
<protein>
    <recommendedName>
        <fullName evidence="3">alpha-L-fucosidase</fullName>
        <ecNumber evidence="3">3.2.1.51</ecNumber>
    </recommendedName>
</protein>
<dbReference type="Gene3D" id="3.20.20.80">
    <property type="entry name" value="Glycosidases"/>
    <property type="match status" value="1"/>
</dbReference>
<dbReference type="InterPro" id="IPR000933">
    <property type="entry name" value="Glyco_hydro_29"/>
</dbReference>
<dbReference type="SMART" id="SM00812">
    <property type="entry name" value="Alpha_L_fucos"/>
    <property type="match status" value="1"/>
</dbReference>
<dbReference type="InterPro" id="IPR031919">
    <property type="entry name" value="Fucosidase_C"/>
</dbReference>
<dbReference type="InterPro" id="IPR057739">
    <property type="entry name" value="Glyco_hydro_29_N"/>
</dbReference>
<proteinExistence type="inferred from homology"/>
<keyword evidence="4 7" id="KW-0732">Signal</keyword>
<sequence length="477" mass="54502">MKKVLSIVLLLLLTVNVFAQPQQKKLSHDEKMAWWREAKFGMFIHWGPYCLYGGVYNGFNQRRGGAEWIMNRCKIPVREYRAKASTFNPTKFDAEKMVLTAKNTGMKYIIFTTKHHDGFAMFKSKASNFNIVDYTPFKRDIVDELAKACRKHGLKLGFYYSQTQDWCNPGGGTIRKEMREGWANPDSVAIDQFTKANLGGWDCLQRSASIEDYFKNVALPQIKELLTNYGDVAVMWWDTPHRISKEVAQEITDELAKYPQVITNDRLKRPDFPGDYKTPEGRIPKAKDIERVDWETCMNIGTSWGYKSWENKWKDAETVIRNLNTIAARGGNYLLNVGPDPTGTIPAPALNCLKQVGDWMKVNSEAIYGTQRSEVFPKWGECIRKDEKKNSVYYLSVFKWPKDGKLIFETPYKVKKATLLADQSTLKFSKTDKGVVINVPSQAPDKIATIIKLELGVKLPPVQLISNTAKAFEILDE</sequence>
<comment type="caution">
    <text evidence="10">The sequence shown here is derived from an EMBL/GenBank/DDBJ whole genome shotgun (WGS) entry which is preliminary data.</text>
</comment>
<dbReference type="PANTHER" id="PTHR10030">
    <property type="entry name" value="ALPHA-L-FUCOSIDASE"/>
    <property type="match status" value="1"/>
</dbReference>
<keyword evidence="5" id="KW-0378">Hydrolase</keyword>
<evidence type="ECO:0000256" key="6">
    <source>
        <dbReference type="ARBA" id="ARBA00023295"/>
    </source>
</evidence>
<evidence type="ECO:0000259" key="9">
    <source>
        <dbReference type="Pfam" id="PF16757"/>
    </source>
</evidence>
<dbReference type="EMBL" id="JACOOE010000001">
    <property type="protein sequence ID" value="MBC5603382.1"/>
    <property type="molecule type" value="Genomic_DNA"/>
</dbReference>
<dbReference type="PRINTS" id="PR00741">
    <property type="entry name" value="GLHYDRLASE29"/>
</dbReference>
<keyword evidence="11" id="KW-1185">Reference proteome</keyword>
<dbReference type="Pfam" id="PF16757">
    <property type="entry name" value="Fucosidase_C"/>
    <property type="match status" value="1"/>
</dbReference>
<organism evidence="10 11">
    <name type="scientific">Bacteroides difficilis</name>
    <dbReference type="NCBI Taxonomy" id="2763021"/>
    <lineage>
        <taxon>Bacteria</taxon>
        <taxon>Pseudomonadati</taxon>
        <taxon>Bacteroidota</taxon>
        <taxon>Bacteroidia</taxon>
        <taxon>Bacteroidales</taxon>
        <taxon>Bacteroidaceae</taxon>
        <taxon>Bacteroides</taxon>
    </lineage>
</organism>
<feature type="domain" description="Alpha-L-fucosidase C-terminal" evidence="9">
    <location>
        <begin position="388"/>
        <end position="453"/>
    </location>
</feature>